<dbReference type="EMBL" id="MJIL01000044">
    <property type="protein sequence ID" value="OLQ81178.1"/>
    <property type="molecule type" value="Genomic_DNA"/>
</dbReference>
<evidence type="ECO:0000313" key="2">
    <source>
        <dbReference type="EMBL" id="OLQ81178.1"/>
    </source>
</evidence>
<protein>
    <submittedName>
        <fullName evidence="2">Uncharacterized protein</fullName>
    </submittedName>
</protein>
<keyword evidence="3" id="KW-1185">Reference proteome</keyword>
<organism evidence="2 3">
    <name type="scientific">Photobacterium proteolyticum</name>
    <dbReference type="NCBI Taxonomy" id="1903952"/>
    <lineage>
        <taxon>Bacteria</taxon>
        <taxon>Pseudomonadati</taxon>
        <taxon>Pseudomonadota</taxon>
        <taxon>Gammaproteobacteria</taxon>
        <taxon>Vibrionales</taxon>
        <taxon>Vibrionaceae</taxon>
        <taxon>Photobacterium</taxon>
    </lineage>
</organism>
<name>A0A1Q9H0P6_9GAMM</name>
<keyword evidence="1" id="KW-1133">Transmembrane helix</keyword>
<dbReference type="STRING" id="1903952.BIT28_07945"/>
<dbReference type="AlphaFoldDB" id="A0A1Q9H0P6"/>
<feature type="transmembrane region" description="Helical" evidence="1">
    <location>
        <begin position="15"/>
        <end position="35"/>
    </location>
</feature>
<dbReference type="Proteomes" id="UP000186905">
    <property type="component" value="Unassembled WGS sequence"/>
</dbReference>
<accession>A0A1Q9H0P6</accession>
<feature type="transmembrane region" description="Helical" evidence="1">
    <location>
        <begin position="93"/>
        <end position="112"/>
    </location>
</feature>
<reference evidence="2 3" key="1">
    <citation type="submission" date="2016-09" db="EMBL/GenBank/DDBJ databases">
        <title>Photobacterium proteolyticum sp. nov. a protease producing bacterium isolated from ocean sediments of Laizhou Bay.</title>
        <authorList>
            <person name="Li Y."/>
        </authorList>
    </citation>
    <scope>NUCLEOTIDE SEQUENCE [LARGE SCALE GENOMIC DNA]</scope>
    <source>
        <strain evidence="2 3">13-12</strain>
    </source>
</reference>
<comment type="caution">
    <text evidence="2">The sequence shown here is derived from an EMBL/GenBank/DDBJ whole genome shotgun (WGS) entry which is preliminary data.</text>
</comment>
<sequence length="132" mass="15218">MSETRFWIQRLSKTGVRALHILGIAGSAGGILYGVERELWLNWWVLAMVTGVILMTLEISRSKLWLIQLKGVLTLVKLMLLGSFFIIPQHKPMLFITVLLMSVFIAHGPAGLRHYSIWHRRRIDEKQGKKKR</sequence>
<dbReference type="OrthoDB" id="6267035at2"/>
<evidence type="ECO:0000313" key="3">
    <source>
        <dbReference type="Proteomes" id="UP000186905"/>
    </source>
</evidence>
<gene>
    <name evidence="2" type="ORF">BIT28_07945</name>
</gene>
<proteinExistence type="predicted"/>
<evidence type="ECO:0000256" key="1">
    <source>
        <dbReference type="SAM" id="Phobius"/>
    </source>
</evidence>
<feature type="transmembrane region" description="Helical" evidence="1">
    <location>
        <begin position="41"/>
        <end position="57"/>
    </location>
</feature>
<keyword evidence="1" id="KW-0472">Membrane</keyword>
<keyword evidence="1" id="KW-0812">Transmembrane</keyword>
<feature type="transmembrane region" description="Helical" evidence="1">
    <location>
        <begin position="64"/>
        <end position="87"/>
    </location>
</feature>